<proteinExistence type="predicted"/>
<gene>
    <name evidence="1" type="ORF">MSPICULIGERA_LOCUS14429</name>
</gene>
<organism evidence="1 2">
    <name type="scientific">Mesorhabditis spiculigera</name>
    <dbReference type="NCBI Taxonomy" id="96644"/>
    <lineage>
        <taxon>Eukaryota</taxon>
        <taxon>Metazoa</taxon>
        <taxon>Ecdysozoa</taxon>
        <taxon>Nematoda</taxon>
        <taxon>Chromadorea</taxon>
        <taxon>Rhabditida</taxon>
        <taxon>Rhabditina</taxon>
        <taxon>Rhabditomorpha</taxon>
        <taxon>Rhabditoidea</taxon>
        <taxon>Rhabditidae</taxon>
        <taxon>Mesorhabditinae</taxon>
        <taxon>Mesorhabditis</taxon>
    </lineage>
</organism>
<dbReference type="AlphaFoldDB" id="A0AA36CXH5"/>
<accession>A0AA36CXH5</accession>
<dbReference type="Proteomes" id="UP001177023">
    <property type="component" value="Unassembled WGS sequence"/>
</dbReference>
<comment type="caution">
    <text evidence="1">The sequence shown here is derived from an EMBL/GenBank/DDBJ whole genome shotgun (WGS) entry which is preliminary data.</text>
</comment>
<evidence type="ECO:0000313" key="2">
    <source>
        <dbReference type="Proteomes" id="UP001177023"/>
    </source>
</evidence>
<evidence type="ECO:0000313" key="1">
    <source>
        <dbReference type="EMBL" id="CAJ0576130.1"/>
    </source>
</evidence>
<dbReference type="EMBL" id="CATQJA010002642">
    <property type="protein sequence ID" value="CAJ0576130.1"/>
    <property type="molecule type" value="Genomic_DNA"/>
</dbReference>
<sequence>MTSFGVELLTGQCYSIETESKPGNTALTTKGAIKLKANQCIDIAPSLKRLYRYWFPDNKRHCWTPAISGKTPENSGICYASTSPTFCKLVAFGVSKDGGRLLKTDYATAIGYCGATYGECGATQLVQEWKHRHYVVRNSTEGLAAKGFTLVGDFCYFWPGFDNINCNY</sequence>
<reference evidence="1" key="1">
    <citation type="submission" date="2023-06" db="EMBL/GenBank/DDBJ databases">
        <authorList>
            <person name="Delattre M."/>
        </authorList>
    </citation>
    <scope>NUCLEOTIDE SEQUENCE</scope>
    <source>
        <strain evidence="1">AF72</strain>
    </source>
</reference>
<feature type="non-terminal residue" evidence="1">
    <location>
        <position position="168"/>
    </location>
</feature>
<name>A0AA36CXH5_9BILA</name>
<protein>
    <submittedName>
        <fullName evidence="1">Uncharacterized protein</fullName>
    </submittedName>
</protein>
<keyword evidence="2" id="KW-1185">Reference proteome</keyword>